<evidence type="ECO:0000313" key="2">
    <source>
        <dbReference type="EMBL" id="NSX56053.1"/>
    </source>
</evidence>
<evidence type="ECO:0000259" key="1">
    <source>
        <dbReference type="Pfam" id="PF20056"/>
    </source>
</evidence>
<keyword evidence="3" id="KW-1185">Reference proteome</keyword>
<evidence type="ECO:0000313" key="3">
    <source>
        <dbReference type="Proteomes" id="UP000777935"/>
    </source>
</evidence>
<reference evidence="2 3" key="1">
    <citation type="submission" date="2020-06" db="EMBL/GenBank/DDBJ databases">
        <title>Sulfitobacter algicola sp. nov., isolated from green algae.</title>
        <authorList>
            <person name="Wang C."/>
        </authorList>
    </citation>
    <scope>NUCLEOTIDE SEQUENCE [LARGE SCALE GENOMIC DNA]</scope>
    <source>
        <strain evidence="2 3">1151</strain>
    </source>
</reference>
<organism evidence="2 3">
    <name type="scientific">Parasulfitobacter algicola</name>
    <dbReference type="NCBI Taxonomy" id="2614809"/>
    <lineage>
        <taxon>Bacteria</taxon>
        <taxon>Pseudomonadati</taxon>
        <taxon>Pseudomonadota</taxon>
        <taxon>Alphaproteobacteria</taxon>
        <taxon>Rhodobacterales</taxon>
        <taxon>Roseobacteraceae</taxon>
        <taxon>Parasulfitobacter</taxon>
    </lineage>
</organism>
<feature type="domain" description="DUF6455" evidence="1">
    <location>
        <begin position="4"/>
        <end position="84"/>
    </location>
</feature>
<comment type="caution">
    <text evidence="2">The sequence shown here is derived from an EMBL/GenBank/DDBJ whole genome shotgun (WGS) entry which is preliminary data.</text>
</comment>
<dbReference type="InterPro" id="IPR045601">
    <property type="entry name" value="DUF6455"/>
</dbReference>
<dbReference type="Pfam" id="PF20056">
    <property type="entry name" value="DUF6455"/>
    <property type="match status" value="1"/>
</dbReference>
<accession>A0ABX2IZG0</accession>
<sequence length="85" mass="9563">MTKPLGDTVTHYWLAKRMAKTAGVDLVAAIQDGRLHDQDWAETVTRCRGCGWAEGCQKWLLKHQDSVDKAPISCKNADFFETLKV</sequence>
<dbReference type="RefSeq" id="WP_174139201.1">
    <property type="nucleotide sequence ID" value="NZ_JABUFE010000009.1"/>
</dbReference>
<proteinExistence type="predicted"/>
<dbReference type="EMBL" id="JABUFE010000009">
    <property type="protein sequence ID" value="NSX56053.1"/>
    <property type="molecule type" value="Genomic_DNA"/>
</dbReference>
<gene>
    <name evidence="2" type="ORF">HRQ87_14715</name>
</gene>
<dbReference type="Proteomes" id="UP000777935">
    <property type="component" value="Unassembled WGS sequence"/>
</dbReference>
<protein>
    <recommendedName>
        <fullName evidence="1">DUF6455 domain-containing protein</fullName>
    </recommendedName>
</protein>
<name>A0ABX2IZG0_9RHOB</name>